<evidence type="ECO:0000256" key="2">
    <source>
        <dbReference type="ARBA" id="ARBA00012485"/>
    </source>
</evidence>
<evidence type="ECO:0000256" key="7">
    <source>
        <dbReference type="ARBA" id="ARBA00053831"/>
    </source>
</evidence>
<dbReference type="AlphaFoldDB" id="A0AAN9BQK3"/>
<organism evidence="10 11">
    <name type="scientific">Littorina saxatilis</name>
    <dbReference type="NCBI Taxonomy" id="31220"/>
    <lineage>
        <taxon>Eukaryota</taxon>
        <taxon>Metazoa</taxon>
        <taxon>Spiralia</taxon>
        <taxon>Lophotrochozoa</taxon>
        <taxon>Mollusca</taxon>
        <taxon>Gastropoda</taxon>
        <taxon>Caenogastropoda</taxon>
        <taxon>Littorinimorpha</taxon>
        <taxon>Littorinoidea</taxon>
        <taxon>Littorinidae</taxon>
        <taxon>Littorina</taxon>
    </lineage>
</organism>
<reference evidence="10 11" key="1">
    <citation type="submission" date="2024-02" db="EMBL/GenBank/DDBJ databases">
        <title>Chromosome-scale genome assembly of the rough periwinkle Littorina saxatilis.</title>
        <authorList>
            <person name="De Jode A."/>
            <person name="Faria R."/>
            <person name="Formenti G."/>
            <person name="Sims Y."/>
            <person name="Smith T.P."/>
            <person name="Tracey A."/>
            <person name="Wood J.M.D."/>
            <person name="Zagrodzka Z.B."/>
            <person name="Johannesson K."/>
            <person name="Butlin R.K."/>
            <person name="Leder E.H."/>
        </authorList>
    </citation>
    <scope>NUCLEOTIDE SEQUENCE [LARGE SCALE GENOMIC DNA]</scope>
    <source>
        <strain evidence="10">Snail1</strain>
        <tissue evidence="10">Muscle</tissue>
    </source>
</reference>
<accession>A0AAN9BQK3</accession>
<evidence type="ECO:0000256" key="3">
    <source>
        <dbReference type="ARBA" id="ARBA00013646"/>
    </source>
</evidence>
<feature type="region of interest" description="Disordered" evidence="9">
    <location>
        <begin position="176"/>
        <end position="203"/>
    </location>
</feature>
<comment type="function">
    <text evidence="7">E3 ubiquitin-protein ligase which accepts ubiquitin from specific E2 ubiquitin-conjugating enzymes, and transfers it to substrates, generally promoting their degradation by the proteasome. Independently of its E3 ubiquitin-protein ligase activity, acts as an inhibitor of CPSF3 endonuclease activity by blocking CPSF3 active site.</text>
</comment>
<comment type="catalytic activity">
    <reaction evidence="1">
        <text>S-ubiquitinyl-[E2 ubiquitin-conjugating enzyme]-L-cysteine + [acceptor protein]-L-lysine = [E2 ubiquitin-conjugating enzyme]-L-cysteine + N(6)-ubiquitinyl-[acceptor protein]-L-lysine.</text>
        <dbReference type="EC" id="2.3.2.26"/>
    </reaction>
</comment>
<evidence type="ECO:0000313" key="10">
    <source>
        <dbReference type="EMBL" id="KAK7109404.1"/>
    </source>
</evidence>
<dbReference type="GO" id="GO:0000151">
    <property type="term" value="C:ubiquitin ligase complex"/>
    <property type="evidence" value="ECO:0007669"/>
    <property type="project" value="TreeGrafter"/>
</dbReference>
<evidence type="ECO:0000256" key="9">
    <source>
        <dbReference type="SAM" id="MobiDB-lite"/>
    </source>
</evidence>
<protein>
    <recommendedName>
        <fullName evidence="3">E3 ubiquitin-protein ligase E3D</fullName>
        <ecNumber evidence="2">2.3.2.26</ecNumber>
    </recommendedName>
    <alternativeName>
        <fullName evidence="6">HECT-type E3 ubiquitin transferase E3D</fullName>
    </alternativeName>
    <alternativeName>
        <fullName evidence="5">UbcH10-binding protein with a HECT-like domain</fullName>
    </alternativeName>
    <alternativeName>
        <fullName evidence="4">Ubiquitin-conjugating enzyme E2C-binding protein</fullName>
    </alternativeName>
</protein>
<gene>
    <name evidence="10" type="ORF">V1264_013451</name>
</gene>
<dbReference type="GO" id="GO:0061630">
    <property type="term" value="F:ubiquitin protein ligase activity"/>
    <property type="evidence" value="ECO:0007669"/>
    <property type="project" value="UniProtKB-EC"/>
</dbReference>
<dbReference type="GO" id="GO:0006513">
    <property type="term" value="P:protein monoubiquitination"/>
    <property type="evidence" value="ECO:0007669"/>
    <property type="project" value="TreeGrafter"/>
</dbReference>
<dbReference type="GO" id="GO:0000209">
    <property type="term" value="P:protein polyubiquitination"/>
    <property type="evidence" value="ECO:0007669"/>
    <property type="project" value="TreeGrafter"/>
</dbReference>
<dbReference type="EC" id="2.3.2.26" evidence="2"/>
<evidence type="ECO:0000256" key="6">
    <source>
        <dbReference type="ARBA" id="ARBA00032298"/>
    </source>
</evidence>
<proteinExistence type="predicted"/>
<sequence length="466" mass="52272">MAHKRCVRLHAEYKPMLSMLNVVLDLSSCFEDGSKSEAEPYFIDVEVNTITYRSATSHAVFHLEDLELFPATCRGLRWCSPSELHLSLQAKHTQGLCVSYENGIVTHVEEEPGLNNQDIVVEKIRHCQHRCYCAGCGRPVFTPKGVFKRVLPLPTENWSDFADIWFCHNHSHATPQVPQTQDAKTTSEPCASTSAVNHQPPTSLSPKPGDCLVSNLYLLVDSSQVCRTTVGITPQTQRLVCMRCGNFVGFVKKKVSDGSQEDGSGDGRDVYKIYLHAIKFLSPETSFSCNLDNTGLPFGEMAQNDCMSEGLLEDFLCQMFRDQSRLFTSFRFIVQSSLEDRSDCVPIVLLVWLLDQNLQVFSSECSVSAEPASETPQKEIQVTKVLKLLYKGSFLSNKETKRSQGSVFKMWERDNTVQGLDLPYPLCKQLLSLLITSTNQLPLSQRSLNSFHVGYLHFKQMASITG</sequence>
<evidence type="ECO:0000256" key="1">
    <source>
        <dbReference type="ARBA" id="ARBA00000885"/>
    </source>
</evidence>
<evidence type="ECO:0000256" key="4">
    <source>
        <dbReference type="ARBA" id="ARBA00029737"/>
    </source>
</evidence>
<dbReference type="PANTHER" id="PTHR31531:SF2">
    <property type="entry name" value="E3 UBIQUITIN-PROTEIN LIGASE E3D"/>
    <property type="match status" value="1"/>
</dbReference>
<comment type="caution">
    <text evidence="10">The sequence shown here is derived from an EMBL/GenBank/DDBJ whole genome shotgun (WGS) entry which is preliminary data.</text>
</comment>
<comment type="subunit">
    <text evidence="8">Interacts with UBE2C/UbcH10 (E2 ubiquitin-conjugating enzyme). In vitro, interacts with cyclin-B.</text>
</comment>
<evidence type="ECO:0000256" key="5">
    <source>
        <dbReference type="ARBA" id="ARBA00032234"/>
    </source>
</evidence>
<dbReference type="GO" id="GO:0043161">
    <property type="term" value="P:proteasome-mediated ubiquitin-dependent protein catabolic process"/>
    <property type="evidence" value="ECO:0007669"/>
    <property type="project" value="TreeGrafter"/>
</dbReference>
<dbReference type="Proteomes" id="UP001374579">
    <property type="component" value="Unassembled WGS sequence"/>
</dbReference>
<dbReference type="GO" id="GO:0005634">
    <property type="term" value="C:nucleus"/>
    <property type="evidence" value="ECO:0007669"/>
    <property type="project" value="TreeGrafter"/>
</dbReference>
<keyword evidence="11" id="KW-1185">Reference proteome</keyword>
<name>A0AAN9BQK3_9CAEN</name>
<dbReference type="GO" id="GO:0051865">
    <property type="term" value="P:protein autoubiquitination"/>
    <property type="evidence" value="ECO:0007669"/>
    <property type="project" value="TreeGrafter"/>
</dbReference>
<dbReference type="GO" id="GO:0030332">
    <property type="term" value="F:cyclin binding"/>
    <property type="evidence" value="ECO:0007669"/>
    <property type="project" value="TreeGrafter"/>
</dbReference>
<evidence type="ECO:0000313" key="11">
    <source>
        <dbReference type="Proteomes" id="UP001374579"/>
    </source>
</evidence>
<dbReference type="EMBL" id="JBAMIC010000003">
    <property type="protein sequence ID" value="KAK7109404.1"/>
    <property type="molecule type" value="Genomic_DNA"/>
</dbReference>
<evidence type="ECO:0000256" key="8">
    <source>
        <dbReference type="ARBA" id="ARBA00064185"/>
    </source>
</evidence>
<dbReference type="PANTHER" id="PTHR31531">
    <property type="entry name" value="E3 UBIQUITIN-PROTEIN LIGASE E3D FAMILY MEMBER"/>
    <property type="match status" value="1"/>
</dbReference>
<dbReference type="GO" id="GO:0005829">
    <property type="term" value="C:cytosol"/>
    <property type="evidence" value="ECO:0007669"/>
    <property type="project" value="TreeGrafter"/>
</dbReference>
<dbReference type="InterPro" id="IPR019193">
    <property type="entry name" value="UBQ-conj_enz_E2-bd_prot"/>
</dbReference>
<dbReference type="GO" id="GO:0031624">
    <property type="term" value="F:ubiquitin conjugating enzyme binding"/>
    <property type="evidence" value="ECO:0007669"/>
    <property type="project" value="TreeGrafter"/>
</dbReference>
<dbReference type="Pfam" id="PF09814">
    <property type="entry name" value="HECT_2"/>
    <property type="match status" value="1"/>
</dbReference>